<dbReference type="EMBL" id="KN832876">
    <property type="protein sequence ID" value="KIN01496.1"/>
    <property type="molecule type" value="Genomic_DNA"/>
</dbReference>
<feature type="non-terminal residue" evidence="1">
    <location>
        <position position="145"/>
    </location>
</feature>
<reference evidence="2" key="2">
    <citation type="submission" date="2015-01" db="EMBL/GenBank/DDBJ databases">
        <title>Evolutionary Origins and Diversification of the Mycorrhizal Mutualists.</title>
        <authorList>
            <consortium name="DOE Joint Genome Institute"/>
            <consortium name="Mycorrhizal Genomics Consortium"/>
            <person name="Kohler A."/>
            <person name="Kuo A."/>
            <person name="Nagy L.G."/>
            <person name="Floudas D."/>
            <person name="Copeland A."/>
            <person name="Barry K.W."/>
            <person name="Cichocki N."/>
            <person name="Veneault-Fourrey C."/>
            <person name="LaButti K."/>
            <person name="Lindquist E.A."/>
            <person name="Lipzen A."/>
            <person name="Lundell T."/>
            <person name="Morin E."/>
            <person name="Murat C."/>
            <person name="Riley R."/>
            <person name="Ohm R."/>
            <person name="Sun H."/>
            <person name="Tunlid A."/>
            <person name="Henrissat B."/>
            <person name="Grigoriev I.V."/>
            <person name="Hibbett D.S."/>
            <person name="Martin F."/>
        </authorList>
    </citation>
    <scope>NUCLEOTIDE SEQUENCE [LARGE SCALE GENOMIC DNA]</scope>
    <source>
        <strain evidence="2">Zn</strain>
    </source>
</reference>
<dbReference type="OrthoDB" id="5238363at2759"/>
<reference evidence="1 2" key="1">
    <citation type="submission" date="2014-04" db="EMBL/GenBank/DDBJ databases">
        <authorList>
            <consortium name="DOE Joint Genome Institute"/>
            <person name="Kuo A."/>
            <person name="Martino E."/>
            <person name="Perotto S."/>
            <person name="Kohler A."/>
            <person name="Nagy L.G."/>
            <person name="Floudas D."/>
            <person name="Copeland A."/>
            <person name="Barry K.W."/>
            <person name="Cichocki N."/>
            <person name="Veneault-Fourrey C."/>
            <person name="LaButti K."/>
            <person name="Lindquist E.A."/>
            <person name="Lipzen A."/>
            <person name="Lundell T."/>
            <person name="Morin E."/>
            <person name="Murat C."/>
            <person name="Sun H."/>
            <person name="Tunlid A."/>
            <person name="Henrissat B."/>
            <person name="Grigoriev I.V."/>
            <person name="Hibbett D.S."/>
            <person name="Martin F."/>
            <person name="Nordberg H.P."/>
            <person name="Cantor M.N."/>
            <person name="Hua S.X."/>
        </authorList>
    </citation>
    <scope>NUCLEOTIDE SEQUENCE [LARGE SCALE GENOMIC DNA]</scope>
    <source>
        <strain evidence="1 2">Zn</strain>
    </source>
</reference>
<evidence type="ECO:0000313" key="1">
    <source>
        <dbReference type="EMBL" id="KIN01496.1"/>
    </source>
</evidence>
<organism evidence="1 2">
    <name type="scientific">Oidiodendron maius (strain Zn)</name>
    <dbReference type="NCBI Taxonomy" id="913774"/>
    <lineage>
        <taxon>Eukaryota</taxon>
        <taxon>Fungi</taxon>
        <taxon>Dikarya</taxon>
        <taxon>Ascomycota</taxon>
        <taxon>Pezizomycotina</taxon>
        <taxon>Leotiomycetes</taxon>
        <taxon>Leotiomycetes incertae sedis</taxon>
        <taxon>Myxotrichaceae</taxon>
        <taxon>Oidiodendron</taxon>
    </lineage>
</organism>
<accession>A0A0C3GZV6</accession>
<gene>
    <name evidence="1" type="ORF">OIDMADRAFT_19308</name>
</gene>
<dbReference type="HOGENOM" id="CLU_1791493_0_0_1"/>
<keyword evidence="2" id="KW-1185">Reference proteome</keyword>
<evidence type="ECO:0000313" key="2">
    <source>
        <dbReference type="Proteomes" id="UP000054321"/>
    </source>
</evidence>
<dbReference type="InParanoid" id="A0A0C3GZV6"/>
<sequence>MLSNRARVLFQIPSASTLKYCAPAGAPAAFSWKFGRYHAYSFAATQYIENDNHPFNEISKKLWAAKREPLWVSIVATKIYGHNKSRCVRSWLCRRLRASFHHSLQKNGYAPDGTPLEGSPAKDKLYGTVLFYAERPMLLMAQKIL</sequence>
<name>A0A0C3GZV6_OIDMZ</name>
<protein>
    <submittedName>
        <fullName evidence="1">Uncharacterized protein</fullName>
    </submittedName>
</protein>
<dbReference type="AlphaFoldDB" id="A0A0C3GZV6"/>
<proteinExistence type="predicted"/>
<dbReference type="Proteomes" id="UP000054321">
    <property type="component" value="Unassembled WGS sequence"/>
</dbReference>